<dbReference type="Pfam" id="PF03372">
    <property type="entry name" value="Exo_endo_phos"/>
    <property type="match status" value="1"/>
</dbReference>
<dbReference type="SUPFAM" id="SSF56672">
    <property type="entry name" value="DNA/RNA polymerases"/>
    <property type="match status" value="1"/>
</dbReference>
<dbReference type="InterPro" id="IPR000477">
    <property type="entry name" value="RT_dom"/>
</dbReference>
<dbReference type="InterPro" id="IPR005135">
    <property type="entry name" value="Endo/exonuclease/phosphatase"/>
</dbReference>
<dbReference type="InterPro" id="IPR036691">
    <property type="entry name" value="Endo/exonu/phosph_ase_sf"/>
</dbReference>
<dbReference type="SUPFAM" id="SSF56219">
    <property type="entry name" value="DNase I-like"/>
    <property type="match status" value="1"/>
</dbReference>
<name>A0A2Z6MTU1_TRISU</name>
<feature type="compositionally biased region" description="Polar residues" evidence="1">
    <location>
        <begin position="35"/>
        <end position="58"/>
    </location>
</feature>
<organism evidence="3 4">
    <name type="scientific">Trifolium subterraneum</name>
    <name type="common">Subterranean clover</name>
    <dbReference type="NCBI Taxonomy" id="3900"/>
    <lineage>
        <taxon>Eukaryota</taxon>
        <taxon>Viridiplantae</taxon>
        <taxon>Streptophyta</taxon>
        <taxon>Embryophyta</taxon>
        <taxon>Tracheophyta</taxon>
        <taxon>Spermatophyta</taxon>
        <taxon>Magnoliopsida</taxon>
        <taxon>eudicotyledons</taxon>
        <taxon>Gunneridae</taxon>
        <taxon>Pentapetalae</taxon>
        <taxon>rosids</taxon>
        <taxon>fabids</taxon>
        <taxon>Fabales</taxon>
        <taxon>Fabaceae</taxon>
        <taxon>Papilionoideae</taxon>
        <taxon>50 kb inversion clade</taxon>
        <taxon>NPAAA clade</taxon>
        <taxon>Hologalegina</taxon>
        <taxon>IRL clade</taxon>
        <taxon>Trifolieae</taxon>
        <taxon>Trifolium</taxon>
    </lineage>
</organism>
<dbReference type="PROSITE" id="PS50878">
    <property type="entry name" value="RT_POL"/>
    <property type="match status" value="1"/>
</dbReference>
<dbReference type="GO" id="GO:0006281">
    <property type="term" value="P:DNA repair"/>
    <property type="evidence" value="ECO:0007669"/>
    <property type="project" value="InterPro"/>
</dbReference>
<keyword evidence="4" id="KW-1185">Reference proteome</keyword>
<dbReference type="PANTHER" id="PTHR46890">
    <property type="entry name" value="NON-LTR RETROLELEMENT REVERSE TRANSCRIPTASE-LIKE PROTEIN-RELATED"/>
    <property type="match status" value="1"/>
</dbReference>
<accession>A0A2Z6MTU1</accession>
<feature type="region of interest" description="Disordered" evidence="1">
    <location>
        <begin position="20"/>
        <end position="58"/>
    </location>
</feature>
<dbReference type="GO" id="GO:0003677">
    <property type="term" value="F:DNA binding"/>
    <property type="evidence" value="ECO:0007669"/>
    <property type="project" value="InterPro"/>
</dbReference>
<evidence type="ECO:0000259" key="2">
    <source>
        <dbReference type="PROSITE" id="PS50878"/>
    </source>
</evidence>
<reference evidence="4" key="1">
    <citation type="journal article" date="2017" name="Front. Plant Sci.">
        <title>Climate Clever Clovers: New Paradigm to Reduce the Environmental Footprint of Ruminants by Breeding Low Methanogenic Forages Utilizing Haplotype Variation.</title>
        <authorList>
            <person name="Kaur P."/>
            <person name="Appels R."/>
            <person name="Bayer P.E."/>
            <person name="Keeble-Gagnere G."/>
            <person name="Wang J."/>
            <person name="Hirakawa H."/>
            <person name="Shirasawa K."/>
            <person name="Vercoe P."/>
            <person name="Stefanova K."/>
            <person name="Durmic Z."/>
            <person name="Nichols P."/>
            <person name="Revell C."/>
            <person name="Isobe S.N."/>
            <person name="Edwards D."/>
            <person name="Erskine W."/>
        </authorList>
    </citation>
    <scope>NUCLEOTIDE SEQUENCE [LARGE SCALE GENOMIC DNA]</scope>
    <source>
        <strain evidence="4">cv. Daliak</strain>
    </source>
</reference>
<dbReference type="PANTHER" id="PTHR46890:SF48">
    <property type="entry name" value="RNA-DIRECTED DNA POLYMERASE"/>
    <property type="match status" value="1"/>
</dbReference>
<dbReference type="AlphaFoldDB" id="A0A2Z6MTU1"/>
<dbReference type="PROSITE" id="PS00726">
    <property type="entry name" value="AP_NUCLEASE_F1_1"/>
    <property type="match status" value="1"/>
</dbReference>
<dbReference type="EMBL" id="DF973593">
    <property type="protein sequence ID" value="GAU35536.1"/>
    <property type="molecule type" value="Genomic_DNA"/>
</dbReference>
<feature type="domain" description="Reverse transcriptase" evidence="2">
    <location>
        <begin position="542"/>
        <end position="821"/>
    </location>
</feature>
<protein>
    <recommendedName>
        <fullName evidence="2">Reverse transcriptase domain-containing protein</fullName>
    </recommendedName>
</protein>
<evidence type="ECO:0000313" key="4">
    <source>
        <dbReference type="Proteomes" id="UP000242715"/>
    </source>
</evidence>
<sequence length="993" mass="112577">MNDLKKIARLSEVDRNALIRSLKKSNKKKGPQHASKATSGNKQGTFLSGGSDQRSNSNSSLDWKNWVTLHGNTEEVVADIVDIGKVIGVECSNSFQVLSKGGSRGGGPREGVVMKIFSFNIRGLGAVEKRREVRRLISERRPDVFCIQETKLEVVDNFLCRSLWGSDVVAFSFKPSVGASGGILTMWDTNKLDVWTTINMSSCLIVHGKFVEDHAEFWLANVYAPCNSEGRALLWNDLSDKIQRNSNVAWCVLGDFNAVRSFDERISRSVIGGSDVSTPFNQFIDDNCLIDLPLNGRNFTWYRGDGSSMSRLDRFLLSECWITLFPNCFQAALPRDVPGYTDFVRENWQSFRIHGWSGFIIKEKLKMLKEKLRWWHFNHTVNIDSKLRNAKNRLEVLDVIGESRVLQWQKSRVNWLKEGDANTKFFHGVMAARKRSNSIVSLTSGGVNFEGVAEVRQMVFEHFKNHFRRSLPRRPDIGGLLFNSLSMTDGADLIKPFLLDEIKAAIRDCDSFKCPGPDGINIGFFKDFWELLKIEVLNFFADFHRNGKLTKGLNSTFIALIPKVDNPQRVADFRPIALVSSVYKILSKVLANRLRNVIGTVVSSTQSAFIKGRQILDGILIANEIVDNAKRERKDLLMFKVDFEKAYDSVDWGYLNEVMAKMNFPVLCRLWIMECVTTATTSVLVNGSPTDEFCFERGLRQGDPLSPFLFLLAAEGLNVMMSAMISKHIFTPYVIGHQNSVSVSHLQFADDTLLVGTKSWANIRALKAVLILFESISGLKVNFNKSMLVGVNVNDSWLHEAASVMNCKHGKLPFLYLGLPIGGDPRKLQFWYPLVDRIRKRVIWAGKDNLHKRNVIDDTQLSCATMCGALEDRNHLFFQCDVYGRVWPLVSKWLGYESAFHGTIEAHSTQFSSLGGVSARSHKALSIIWLSVLFVIWKDRNNQIFHHKSSQVQALSEKVKLHTYWWLKSHYLLFDFDYSCWRSTPLACFKAIV</sequence>
<dbReference type="Pfam" id="PF00078">
    <property type="entry name" value="RVT_1"/>
    <property type="match status" value="1"/>
</dbReference>
<dbReference type="OrthoDB" id="1937528at2759"/>
<evidence type="ECO:0000313" key="3">
    <source>
        <dbReference type="EMBL" id="GAU35536.1"/>
    </source>
</evidence>
<evidence type="ECO:0000256" key="1">
    <source>
        <dbReference type="SAM" id="MobiDB-lite"/>
    </source>
</evidence>
<gene>
    <name evidence="3" type="ORF">TSUD_155670</name>
</gene>
<dbReference type="CDD" id="cd01650">
    <property type="entry name" value="RT_nLTR_like"/>
    <property type="match status" value="1"/>
</dbReference>
<feature type="compositionally biased region" description="Basic residues" evidence="1">
    <location>
        <begin position="21"/>
        <end position="31"/>
    </location>
</feature>
<dbReference type="GO" id="GO:0004519">
    <property type="term" value="F:endonuclease activity"/>
    <property type="evidence" value="ECO:0007669"/>
    <property type="project" value="InterPro"/>
</dbReference>
<dbReference type="InterPro" id="IPR043502">
    <property type="entry name" value="DNA/RNA_pol_sf"/>
</dbReference>
<dbReference type="InterPro" id="IPR020847">
    <property type="entry name" value="AP_endonuclease_F1_BS"/>
</dbReference>
<dbReference type="Proteomes" id="UP000242715">
    <property type="component" value="Unassembled WGS sequence"/>
</dbReference>
<dbReference type="InterPro" id="IPR052343">
    <property type="entry name" value="Retrotransposon-Effector_Assoc"/>
</dbReference>
<dbReference type="Gene3D" id="3.60.10.10">
    <property type="entry name" value="Endonuclease/exonuclease/phosphatase"/>
    <property type="match status" value="1"/>
</dbReference>
<proteinExistence type="predicted"/>